<keyword evidence="2" id="KW-1185">Reference proteome</keyword>
<evidence type="ECO:0000313" key="1">
    <source>
        <dbReference type="EMBL" id="GGU62188.1"/>
    </source>
</evidence>
<dbReference type="RefSeq" id="WP_189554303.1">
    <property type="nucleotide sequence ID" value="NZ_BMTP01000020.1"/>
</dbReference>
<organism evidence="1 2">
    <name type="scientific">Streptomyces lavendofoliae</name>
    <dbReference type="NCBI Taxonomy" id="67314"/>
    <lineage>
        <taxon>Bacteria</taxon>
        <taxon>Bacillati</taxon>
        <taxon>Actinomycetota</taxon>
        <taxon>Actinomycetes</taxon>
        <taxon>Kitasatosporales</taxon>
        <taxon>Streptomycetaceae</taxon>
        <taxon>Streptomyces</taxon>
    </lineage>
</organism>
<evidence type="ECO:0000313" key="2">
    <source>
        <dbReference type="Proteomes" id="UP000636661"/>
    </source>
</evidence>
<dbReference type="Proteomes" id="UP000636661">
    <property type="component" value="Unassembled WGS sequence"/>
</dbReference>
<dbReference type="AlphaFoldDB" id="A0A918I2I0"/>
<proteinExistence type="predicted"/>
<reference evidence="1" key="2">
    <citation type="submission" date="2020-09" db="EMBL/GenBank/DDBJ databases">
        <authorList>
            <person name="Sun Q."/>
            <person name="Ohkuma M."/>
        </authorList>
    </citation>
    <scope>NUCLEOTIDE SEQUENCE</scope>
    <source>
        <strain evidence="1">JCM 4391</strain>
    </source>
</reference>
<comment type="caution">
    <text evidence="1">The sequence shown here is derived from an EMBL/GenBank/DDBJ whole genome shotgun (WGS) entry which is preliminary data.</text>
</comment>
<reference evidence="1" key="1">
    <citation type="journal article" date="2014" name="Int. J. Syst. Evol. Microbiol.">
        <title>Complete genome sequence of Corynebacterium casei LMG S-19264T (=DSM 44701T), isolated from a smear-ripened cheese.</title>
        <authorList>
            <consortium name="US DOE Joint Genome Institute (JGI-PGF)"/>
            <person name="Walter F."/>
            <person name="Albersmeier A."/>
            <person name="Kalinowski J."/>
            <person name="Ruckert C."/>
        </authorList>
    </citation>
    <scope>NUCLEOTIDE SEQUENCE</scope>
    <source>
        <strain evidence="1">JCM 4391</strain>
    </source>
</reference>
<accession>A0A918I2I0</accession>
<dbReference type="EMBL" id="BMTP01000020">
    <property type="protein sequence ID" value="GGU62188.1"/>
    <property type="molecule type" value="Genomic_DNA"/>
</dbReference>
<protein>
    <submittedName>
        <fullName evidence="1">Uncharacterized protein</fullName>
    </submittedName>
</protein>
<sequence>MADVHEPGAYYWNADSNYCRHGAEPDIENDDAAWDAWCDKHPISDDGRICLDAPAGQACLMCSAEHGDMVPWDRCEGRDHVRPARGVTPAPEPEHQPVPVWIGGLECLERECDDYFTDDGDDKPDVEICSHVREATSCSCRRVASGEYVLEPCPALLATAAKEN</sequence>
<name>A0A918I2I0_9ACTN</name>
<gene>
    <name evidence="1" type="ORF">GCM10010274_58700</name>
</gene>